<gene>
    <name evidence="1" type="ORF">CYMTET_4598</name>
</gene>
<keyword evidence="2" id="KW-1185">Reference proteome</keyword>
<dbReference type="EMBL" id="LGRX02000649">
    <property type="protein sequence ID" value="KAK3287920.1"/>
    <property type="molecule type" value="Genomic_DNA"/>
</dbReference>
<proteinExistence type="predicted"/>
<accession>A0AAE0H0X2</accession>
<sequence>MELLVLLRVTLREHYWQRGSTVGELGTEYMMLWKFMGLVFLHLCAKRPRWWARQFLPYWGNLTAEELTKWYEGQDKYSVYVLISPWTSRSYVGKAWSGTYYRCQGHLQVAADTELWGAKKLYSWLRSYGIFNYVYLPLAVFSGKRDCNAGEKILIRSTQHHATTLNTKGVRPKGVTAARRRRSQRVRNERPRRRMAERAAGARRRRCLTRNCSGKSFSVVKSGEYVGSDLRVWLQARATDEEVENVVDVKPGLLESTSWKVVKLLFGHNKVSATVHDEEGETSLAGKLRDVLNDVKRRAVVLKFEKGVTAVWDVWASEVVKKLVRTPEATVELYRCSLMQLVRIFEAVRAGLPWKDRAKVRRHIALAAKKVHNFTLKGVYPLKLPPADAWKSYGVRKVTEEMVKDLHVPKMVENFVRRRTMPVMTSAVKLRDFFCNFKELTLLKKRPECLCHMASEDFPRVDGHVCARTTRLRSGPLAVLNRNLKDTPVMKVNFGESMEKAFTEYAVQFAGAASRVQDEAVLQLLPVTLTVDDRRLCMWHTVTRTTGVLQHWVELRDENVKLIFRVKFERFNRLLLRLVVWGEVEEKSTLLELCEAVAKRMLFWVERITRDYWITPYPDQDVLRETLALTDEMFATPFDMNVNAAAFFTPYQEDSIFGAGVDTYAHWWFTMGLANPIYTLERIVQTLEHAVNSAKMAKVPMRIVVICPAWRNWAAMEGVCRLMQFARHRFKFMAPQSALGYVDKSTGARFDVDVLLIQNTKAARKFPVTDAHLDKFRKHFKGRLSVDPEYSEDWHIQYDENFRRTRLRNPGVVEMPKKLRELKDTLKGTAALRWKQKVKMEKWRRDHGVPEGPVTVDERVGVTDAGEYCRMLERYCAGTARLYLDRNAGVGAMICQQRYFDLLVNERVSSAAQFEEVRMTPAELVRDLEVKFNRAMLGTVTKFVKTGVFGATYALLKDKDDELQKYRPVQPNNRAPLAPLQNVAGRAIEFVVQEAGGSMTLGGTQRLKHAVEKFNAVSKAARGVYAYTFDVKDQFSNLEHKMTEKAIHAMVSVAFDKAGETSLLVTVRGAKGVQWYKKGVPRVTAVRVTRSKLVRALILSLRHNYVWIAGKLVRQTRGVGMGGRDSPGTASCVCAYGEREFTMSLGADNLFIHFWRQADDAIALVWTLTGTRREWKRLRSTLRGYRDDCYAHGMRVLMTGAAGSDEELPDAVEYCGMEVRVMDKRVTFRQLMQNEKRGCMAMEDPVKAFPFVHWLSACPESRKAATLVSVLSRLRAHSTDFRLPETLLHLWRELHRQGYPEGWLSRGLTYMSSKDPVGFWGQLRTKLFWESRPL</sequence>
<evidence type="ECO:0000313" key="2">
    <source>
        <dbReference type="Proteomes" id="UP001190700"/>
    </source>
</evidence>
<protein>
    <submittedName>
        <fullName evidence="1">Uncharacterized protein</fullName>
    </submittedName>
</protein>
<reference evidence="1 2" key="1">
    <citation type="journal article" date="2015" name="Genome Biol. Evol.">
        <title>Comparative Genomics of a Bacterivorous Green Alga Reveals Evolutionary Causalities and Consequences of Phago-Mixotrophic Mode of Nutrition.</title>
        <authorList>
            <person name="Burns J.A."/>
            <person name="Paasch A."/>
            <person name="Narechania A."/>
            <person name="Kim E."/>
        </authorList>
    </citation>
    <scope>NUCLEOTIDE SEQUENCE [LARGE SCALE GENOMIC DNA]</scope>
    <source>
        <strain evidence="1 2">PLY_AMNH</strain>
    </source>
</reference>
<organism evidence="1 2">
    <name type="scientific">Cymbomonas tetramitiformis</name>
    <dbReference type="NCBI Taxonomy" id="36881"/>
    <lineage>
        <taxon>Eukaryota</taxon>
        <taxon>Viridiplantae</taxon>
        <taxon>Chlorophyta</taxon>
        <taxon>Pyramimonadophyceae</taxon>
        <taxon>Pyramimonadales</taxon>
        <taxon>Pyramimonadaceae</taxon>
        <taxon>Cymbomonas</taxon>
    </lineage>
</organism>
<dbReference type="Proteomes" id="UP001190700">
    <property type="component" value="Unassembled WGS sequence"/>
</dbReference>
<comment type="caution">
    <text evidence="1">The sequence shown here is derived from an EMBL/GenBank/DDBJ whole genome shotgun (WGS) entry which is preliminary data.</text>
</comment>
<name>A0AAE0H0X2_9CHLO</name>
<evidence type="ECO:0000313" key="1">
    <source>
        <dbReference type="EMBL" id="KAK3287920.1"/>
    </source>
</evidence>